<evidence type="ECO:0000313" key="1">
    <source>
        <dbReference type="Proteomes" id="UP000887576"/>
    </source>
</evidence>
<sequence length="307" mass="35512">MYSGVITVFNTKIDLQLEQFFGGLANAAWISMIPQALVLSMNRLIVIKNGTSKSKTNTIIFMFLLFCCWIFGGTFFVLYMTNLTGIIFDNENFYWFYDDGSWSPIVGTLEYYTTIPILILTFVVYVIIVGFIFFMIFIRYKDYRSSITYRIMLSIGITDCLQLISHMYSGVITVFNTKIDLQLEQFFGGLANAAWISMIPQALVLSMNRLIVIKNGTSKSKTNTIIFMFLLFCCWIFGGTFFVLYMTNLTGIIFDNENFYWFYDDGSWSPIVGTLEYYTTIPILILTFVVYVIIVGFIFFMRMRAKN</sequence>
<proteinExistence type="predicted"/>
<dbReference type="WBParaSite" id="JU765_v2.g18894.t1">
    <property type="protein sequence ID" value="JU765_v2.g18894.t1"/>
    <property type="gene ID" value="JU765_v2.g18894"/>
</dbReference>
<evidence type="ECO:0000313" key="2">
    <source>
        <dbReference type="WBParaSite" id="JU765_v2.g18894.t1"/>
    </source>
</evidence>
<organism evidence="1 2">
    <name type="scientific">Panagrolaimus sp. JU765</name>
    <dbReference type="NCBI Taxonomy" id="591449"/>
    <lineage>
        <taxon>Eukaryota</taxon>
        <taxon>Metazoa</taxon>
        <taxon>Ecdysozoa</taxon>
        <taxon>Nematoda</taxon>
        <taxon>Chromadorea</taxon>
        <taxon>Rhabditida</taxon>
        <taxon>Tylenchina</taxon>
        <taxon>Panagrolaimomorpha</taxon>
        <taxon>Panagrolaimoidea</taxon>
        <taxon>Panagrolaimidae</taxon>
        <taxon>Panagrolaimus</taxon>
    </lineage>
</organism>
<protein>
    <submittedName>
        <fullName evidence="2">7TM GPCR serpentine receptor class x (Srx) domain-containing protein</fullName>
    </submittedName>
</protein>
<reference evidence="2" key="1">
    <citation type="submission" date="2022-11" db="UniProtKB">
        <authorList>
            <consortium name="WormBaseParasite"/>
        </authorList>
    </citation>
    <scope>IDENTIFICATION</scope>
</reference>
<dbReference type="Proteomes" id="UP000887576">
    <property type="component" value="Unplaced"/>
</dbReference>
<accession>A0AC34QSX9</accession>
<name>A0AC34QSX9_9BILA</name>